<dbReference type="PANTHER" id="PTHR21513">
    <property type="entry name" value="MAJOR SPERM PROTEIN"/>
    <property type="match status" value="1"/>
</dbReference>
<dbReference type="Proteomes" id="UP001328107">
    <property type="component" value="Unassembled WGS sequence"/>
</dbReference>
<comment type="function">
    <text evidence="1">Central component in molecular interactions underlying sperm crawling. Forms an extensive filament system that extends from sperm villipoda, along the leading edge of the pseudopod.</text>
</comment>
<feature type="region of interest" description="Disordered" evidence="2">
    <location>
        <begin position="344"/>
        <end position="424"/>
    </location>
</feature>
<comment type="caution">
    <text evidence="4">The sequence shown here is derived from an EMBL/GenBank/DDBJ whole genome shotgun (WGS) entry which is preliminary data.</text>
</comment>
<dbReference type="AlphaFoldDB" id="A0AAN5CCX7"/>
<keyword evidence="1" id="KW-0963">Cytoplasm</keyword>
<evidence type="ECO:0000256" key="2">
    <source>
        <dbReference type="SAM" id="MobiDB-lite"/>
    </source>
</evidence>
<proteinExistence type="predicted"/>
<feature type="region of interest" description="Disordered" evidence="2">
    <location>
        <begin position="146"/>
        <end position="166"/>
    </location>
</feature>
<keyword evidence="1" id="KW-0206">Cytoskeleton</keyword>
<dbReference type="PROSITE" id="PS50202">
    <property type="entry name" value="MSP"/>
    <property type="match status" value="1"/>
</dbReference>
<gene>
    <name evidence="4" type="ORF">PMAYCL1PPCAC_09017</name>
</gene>
<dbReference type="PANTHER" id="PTHR21513:SF19">
    <property type="entry name" value="MAJOR SPERM PROTEIN"/>
    <property type="match status" value="1"/>
</dbReference>
<feature type="compositionally biased region" description="Polar residues" evidence="2">
    <location>
        <begin position="299"/>
        <end position="311"/>
    </location>
</feature>
<organism evidence="4 5">
    <name type="scientific">Pristionchus mayeri</name>
    <dbReference type="NCBI Taxonomy" id="1317129"/>
    <lineage>
        <taxon>Eukaryota</taxon>
        <taxon>Metazoa</taxon>
        <taxon>Ecdysozoa</taxon>
        <taxon>Nematoda</taxon>
        <taxon>Chromadorea</taxon>
        <taxon>Rhabditida</taxon>
        <taxon>Rhabditina</taxon>
        <taxon>Diplogasteromorpha</taxon>
        <taxon>Diplogasteroidea</taxon>
        <taxon>Neodiplogasteridae</taxon>
        <taxon>Pristionchus</taxon>
    </lineage>
</organism>
<feature type="compositionally biased region" description="Low complexity" evidence="2">
    <location>
        <begin position="286"/>
        <end position="298"/>
    </location>
</feature>
<dbReference type="EMBL" id="BTRK01000002">
    <property type="protein sequence ID" value="GMR38822.1"/>
    <property type="molecule type" value="Genomic_DNA"/>
</dbReference>
<dbReference type="InterPro" id="IPR013783">
    <property type="entry name" value="Ig-like_fold"/>
</dbReference>
<evidence type="ECO:0000313" key="5">
    <source>
        <dbReference type="Proteomes" id="UP001328107"/>
    </source>
</evidence>
<feature type="compositionally biased region" description="Low complexity" evidence="2">
    <location>
        <begin position="350"/>
        <end position="370"/>
    </location>
</feature>
<dbReference type="Gene3D" id="2.60.40.10">
    <property type="entry name" value="Immunoglobulins"/>
    <property type="match status" value="1"/>
</dbReference>
<feature type="compositionally biased region" description="Low complexity" evidence="2">
    <location>
        <begin position="388"/>
        <end position="410"/>
    </location>
</feature>
<sequence length="448" mass="49354">VIFLALISSSSSREFLLQLDSKEVVFACEKLGEDACISFVNITNNQRDKYLYKIKCTDNSLFRIRPPLRYIDSGESLTIKLIFNADKPVPESGKHYFVFYYTKANGAEPPRSAWAGKEPENMKRLYVYFRKNKKEDDNDIINNISASTTETTTQTSETTTVPPTEASLSTTQWINNTTESPTSPAVRCYTGDNSPEYLIYKTAVHCSHIRYSREYCVRHIRSDNSRLLWCAFEDECNELTSGFCTWKTDSKKSYKTCCCKGSLCNNDLDVPYLPIITPITTTASTTTDNTTVAKTTDASTEPQTTESTAPLITSFARTLTESPTTPTPTEAPPTYSPTVEQTIEAATVPETETTTSSTTRSMTSSTESPTHANMTSSAPDTTTLSPAIEISVETETIEISTTTSKTEATTQHIPETASTPSNITPTSVSVASLSMSLAIITSVIPTLW</sequence>
<evidence type="ECO:0000313" key="4">
    <source>
        <dbReference type="EMBL" id="GMR38822.1"/>
    </source>
</evidence>
<feature type="domain" description="MSP" evidence="3">
    <location>
        <begin position="14"/>
        <end position="132"/>
    </location>
</feature>
<feature type="compositionally biased region" description="Polar residues" evidence="2">
    <location>
        <begin position="411"/>
        <end position="424"/>
    </location>
</feature>
<feature type="non-terminal residue" evidence="4">
    <location>
        <position position="1"/>
    </location>
</feature>
<dbReference type="InterPro" id="IPR008962">
    <property type="entry name" value="PapD-like_sf"/>
</dbReference>
<dbReference type="SUPFAM" id="SSF49354">
    <property type="entry name" value="PapD-like"/>
    <property type="match status" value="1"/>
</dbReference>
<dbReference type="InterPro" id="IPR000535">
    <property type="entry name" value="MSP_dom"/>
</dbReference>
<name>A0AAN5CCX7_9BILA</name>
<protein>
    <recommendedName>
        <fullName evidence="1">Major sperm protein</fullName>
    </recommendedName>
</protein>
<reference evidence="5" key="1">
    <citation type="submission" date="2022-10" db="EMBL/GenBank/DDBJ databases">
        <title>Genome assembly of Pristionchus species.</title>
        <authorList>
            <person name="Yoshida K."/>
            <person name="Sommer R.J."/>
        </authorList>
    </citation>
    <scope>NUCLEOTIDE SEQUENCE [LARGE SCALE GENOMIC DNA]</scope>
    <source>
        <strain evidence="5">RS5460</strain>
    </source>
</reference>
<keyword evidence="5" id="KW-1185">Reference proteome</keyword>
<evidence type="ECO:0000256" key="1">
    <source>
        <dbReference type="RuleBase" id="RU003425"/>
    </source>
</evidence>
<evidence type="ECO:0000259" key="3">
    <source>
        <dbReference type="PROSITE" id="PS50202"/>
    </source>
</evidence>
<accession>A0AAN5CCX7</accession>
<dbReference type="Pfam" id="PF00635">
    <property type="entry name" value="Motile_Sperm"/>
    <property type="match status" value="1"/>
</dbReference>
<feature type="compositionally biased region" description="Polar residues" evidence="2">
    <location>
        <begin position="371"/>
        <end position="385"/>
    </location>
</feature>
<feature type="region of interest" description="Disordered" evidence="2">
    <location>
        <begin position="286"/>
        <end position="311"/>
    </location>
</feature>